<protein>
    <submittedName>
        <fullName evidence="4">Fic family protein</fullName>
    </submittedName>
</protein>
<dbReference type="SUPFAM" id="SSF140931">
    <property type="entry name" value="Fic-like"/>
    <property type="match status" value="1"/>
</dbReference>
<dbReference type="InterPro" id="IPR036597">
    <property type="entry name" value="Fido-like_dom_sf"/>
</dbReference>
<gene>
    <name evidence="4" type="ORF">E4656_13890</name>
</gene>
<dbReference type="PANTHER" id="PTHR13504">
    <property type="entry name" value="FIDO DOMAIN-CONTAINING PROTEIN DDB_G0283145"/>
    <property type="match status" value="1"/>
</dbReference>
<comment type="caution">
    <text evidence="4">The sequence shown here is derived from an EMBL/GenBank/DDBJ whole genome shotgun (WGS) entry which is preliminary data.</text>
</comment>
<dbReference type="GO" id="GO:0005524">
    <property type="term" value="F:ATP binding"/>
    <property type="evidence" value="ECO:0007669"/>
    <property type="project" value="UniProtKB-KW"/>
</dbReference>
<evidence type="ECO:0000256" key="1">
    <source>
        <dbReference type="PIRSR" id="PIRSR640198-1"/>
    </source>
</evidence>
<feature type="active site" evidence="1">
    <location>
        <position position="443"/>
    </location>
</feature>
<evidence type="ECO:0000313" key="5">
    <source>
        <dbReference type="Proteomes" id="UP000297475"/>
    </source>
</evidence>
<proteinExistence type="predicted"/>
<dbReference type="AlphaFoldDB" id="A0A4Z0WD86"/>
<name>A0A4Z0WD86_9GAMM</name>
<dbReference type="Proteomes" id="UP000297475">
    <property type="component" value="Unassembled WGS sequence"/>
</dbReference>
<dbReference type="OrthoDB" id="9807853at2"/>
<dbReference type="RefSeq" id="WP_135483887.1">
    <property type="nucleotide sequence ID" value="NZ_SRMF01000005.1"/>
</dbReference>
<keyword evidence="5" id="KW-1185">Reference proteome</keyword>
<dbReference type="InterPro" id="IPR040198">
    <property type="entry name" value="Fido_containing"/>
</dbReference>
<accession>A0A4Z0WD86</accession>
<dbReference type="PANTHER" id="PTHR13504:SF38">
    <property type="entry name" value="FIDO DOMAIN-CONTAINING PROTEIN"/>
    <property type="match status" value="1"/>
</dbReference>
<dbReference type="InterPro" id="IPR003812">
    <property type="entry name" value="Fido"/>
</dbReference>
<evidence type="ECO:0000259" key="3">
    <source>
        <dbReference type="PROSITE" id="PS51459"/>
    </source>
</evidence>
<sequence>MATPSDKLADSLAALKALQDQNRVAIRARHLTRTHRERLLRNGFIKEVMKGWYISARPDEPEGESTAWYASFWSFSADYLEERFGDQWCLSPEQSINIHTESRGVPTQLLVRSPKGGNKPTPLLHNTSIFDVRLELPDKQDMEIMGGLRIMTLSASLIACSEAQFVSNPIEMRAALSMVSDASDILRKLLSGGHSKVAGRLAGAFRNIGKGTIADQIAGTMKSAGYNVSEADPFTASSPVLFSGREQSPCVNRIRLMWNAMRPVVIEHFPPPPAHPLEPEAYLKQVADIYVTDAYHSLSIEGYRVSPDLIDRVRTGDWNPGTNQGDAEHYNALAARGYWLAHEEVKKSIRRILSGGNAGRVAETDLNTWYRELFAPSVTAGIMQPGELAGYRNQPVYIRHSMHTPPNAAALRDAMPSFFELLAEEEEARVRAVLGHFIFVYIHPFMDGNGRIGRFLMNAMLASGGHPWTVITLEQRSAYMAALEQASVHQNIEPFTRLIAGSMGKTH</sequence>
<feature type="binding site" evidence="2">
    <location>
        <begin position="447"/>
        <end position="454"/>
    </location>
    <ligand>
        <name>ATP</name>
        <dbReference type="ChEBI" id="CHEBI:30616"/>
    </ligand>
</feature>
<dbReference type="PROSITE" id="PS51459">
    <property type="entry name" value="FIDO"/>
    <property type="match status" value="1"/>
</dbReference>
<dbReference type="Gene3D" id="1.10.3290.10">
    <property type="entry name" value="Fido-like domain"/>
    <property type="match status" value="1"/>
</dbReference>
<reference evidence="4 5" key="1">
    <citation type="submission" date="2019-04" db="EMBL/GenBank/DDBJ databases">
        <title>Natronospirillum operosus gen. nov., sp. nov., a haloalkaliphilic satellite isolated from decaying biomass of laboratory culture of cyanobacterium Geitlerinema sp. and proposal of Natronospirillaceae fam. nov. and Saccharospirillaceae fam. nov.</title>
        <authorList>
            <person name="Kevbrin V."/>
            <person name="Boltyanskaya Y."/>
            <person name="Koziaeva V."/>
            <person name="Grouzdev D.S."/>
            <person name="Park M."/>
            <person name="Cho J."/>
        </authorList>
    </citation>
    <scope>NUCLEOTIDE SEQUENCE [LARGE SCALE GENOMIC DNA]</scope>
    <source>
        <strain evidence="4 5">G-116</strain>
    </source>
</reference>
<dbReference type="EMBL" id="SRMF01000005">
    <property type="protein sequence ID" value="TGG92554.1"/>
    <property type="molecule type" value="Genomic_DNA"/>
</dbReference>
<evidence type="ECO:0000256" key="2">
    <source>
        <dbReference type="PIRSR" id="PIRSR640198-2"/>
    </source>
</evidence>
<evidence type="ECO:0000313" key="4">
    <source>
        <dbReference type="EMBL" id="TGG92554.1"/>
    </source>
</evidence>
<organism evidence="4 5">
    <name type="scientific">Natronospirillum operosum</name>
    <dbReference type="NCBI Taxonomy" id="2759953"/>
    <lineage>
        <taxon>Bacteria</taxon>
        <taxon>Pseudomonadati</taxon>
        <taxon>Pseudomonadota</taxon>
        <taxon>Gammaproteobacteria</taxon>
        <taxon>Oceanospirillales</taxon>
        <taxon>Natronospirillaceae</taxon>
        <taxon>Natronospirillum</taxon>
    </lineage>
</organism>
<keyword evidence="2" id="KW-0547">Nucleotide-binding</keyword>
<dbReference type="Pfam" id="PF02661">
    <property type="entry name" value="Fic"/>
    <property type="match status" value="1"/>
</dbReference>
<feature type="domain" description="Fido" evidence="3">
    <location>
        <begin position="361"/>
        <end position="501"/>
    </location>
</feature>
<keyword evidence="2" id="KW-0067">ATP-binding</keyword>